<organism evidence="1 2">
    <name type="scientific">Croceitalea rosinachiae</name>
    <dbReference type="NCBI Taxonomy" id="3075596"/>
    <lineage>
        <taxon>Bacteria</taxon>
        <taxon>Pseudomonadati</taxon>
        <taxon>Bacteroidota</taxon>
        <taxon>Flavobacteriia</taxon>
        <taxon>Flavobacteriales</taxon>
        <taxon>Flavobacteriaceae</taxon>
        <taxon>Croceitalea</taxon>
    </lineage>
</organism>
<name>A0ABU3AFD8_9FLAO</name>
<evidence type="ECO:0000313" key="2">
    <source>
        <dbReference type="Proteomes" id="UP001255246"/>
    </source>
</evidence>
<reference evidence="1 2" key="1">
    <citation type="submission" date="2023-09" db="EMBL/GenBank/DDBJ databases">
        <authorList>
            <person name="Rey-Velasco X."/>
        </authorList>
    </citation>
    <scope>NUCLEOTIDE SEQUENCE [LARGE SCALE GENOMIC DNA]</scope>
    <source>
        <strain evidence="1 2">F388</strain>
    </source>
</reference>
<sequence>MKVKEIPISLFHSLRLMTLSKKRLTKNGRNSPLIVSLATIPSRLNIVHLTIRSILNQSILPEKIILWLHKDLKNSIPKKLSRLEGEFFEIRFSKLTSSHRKLVNTLKIYPNHIIITCDDDMIYRKNWLENIYNAHQKSPTSIIANQVRCISYYDNKVLAYTKWALINGACNNGKALLPIGACGTLYPPNSLFKDVINSELFLKLTPTTDDLWFKAMSLKQNTTSLLSEYLTKEPIPIWGSQGVSLKKGNIKEDKNRIQWRKVADYYSLHELVK</sequence>
<accession>A0ABU3AFD8</accession>
<dbReference type="SUPFAM" id="SSF53448">
    <property type="entry name" value="Nucleotide-diphospho-sugar transferases"/>
    <property type="match status" value="1"/>
</dbReference>
<proteinExistence type="predicted"/>
<comment type="caution">
    <text evidence="1">The sequence shown here is derived from an EMBL/GenBank/DDBJ whole genome shotgun (WGS) entry which is preliminary data.</text>
</comment>
<dbReference type="EMBL" id="JAVRHR010000003">
    <property type="protein sequence ID" value="MDT0608267.1"/>
    <property type="molecule type" value="Genomic_DNA"/>
</dbReference>
<protein>
    <submittedName>
        <fullName evidence="1">Zinc-binding alcohol dehydrogenase</fullName>
    </submittedName>
</protein>
<evidence type="ECO:0000313" key="1">
    <source>
        <dbReference type="EMBL" id="MDT0608267.1"/>
    </source>
</evidence>
<dbReference type="Gene3D" id="3.90.550.10">
    <property type="entry name" value="Spore Coat Polysaccharide Biosynthesis Protein SpsA, Chain A"/>
    <property type="match status" value="1"/>
</dbReference>
<dbReference type="RefSeq" id="WP_311352841.1">
    <property type="nucleotide sequence ID" value="NZ_JAVRHR010000003.1"/>
</dbReference>
<dbReference type="InterPro" id="IPR029044">
    <property type="entry name" value="Nucleotide-diphossugar_trans"/>
</dbReference>
<dbReference type="Proteomes" id="UP001255246">
    <property type="component" value="Unassembled WGS sequence"/>
</dbReference>
<gene>
    <name evidence="1" type="ORF">RM706_14565</name>
</gene>
<keyword evidence="2" id="KW-1185">Reference proteome</keyword>